<keyword evidence="3" id="KW-1185">Reference proteome</keyword>
<evidence type="ECO:0000313" key="2">
    <source>
        <dbReference type="EMBL" id="KAF2795282.1"/>
    </source>
</evidence>
<name>A0A6A6XFR5_9PLEO</name>
<dbReference type="OrthoDB" id="1193027at2759"/>
<keyword evidence="1" id="KW-0732">Signal</keyword>
<dbReference type="EMBL" id="MU001864">
    <property type="protein sequence ID" value="KAF2795282.1"/>
    <property type="molecule type" value="Genomic_DNA"/>
</dbReference>
<reference evidence="2" key="1">
    <citation type="journal article" date="2020" name="Stud. Mycol.">
        <title>101 Dothideomycetes genomes: a test case for predicting lifestyles and emergence of pathogens.</title>
        <authorList>
            <person name="Haridas S."/>
            <person name="Albert R."/>
            <person name="Binder M."/>
            <person name="Bloem J."/>
            <person name="Labutti K."/>
            <person name="Salamov A."/>
            <person name="Andreopoulos B."/>
            <person name="Baker S."/>
            <person name="Barry K."/>
            <person name="Bills G."/>
            <person name="Bluhm B."/>
            <person name="Cannon C."/>
            <person name="Castanera R."/>
            <person name="Culley D."/>
            <person name="Daum C."/>
            <person name="Ezra D."/>
            <person name="Gonzalez J."/>
            <person name="Henrissat B."/>
            <person name="Kuo A."/>
            <person name="Liang C."/>
            <person name="Lipzen A."/>
            <person name="Lutzoni F."/>
            <person name="Magnuson J."/>
            <person name="Mondo S."/>
            <person name="Nolan M."/>
            <person name="Ohm R."/>
            <person name="Pangilinan J."/>
            <person name="Park H.-J."/>
            <person name="Ramirez L."/>
            <person name="Alfaro M."/>
            <person name="Sun H."/>
            <person name="Tritt A."/>
            <person name="Yoshinaga Y."/>
            <person name="Zwiers L.-H."/>
            <person name="Turgeon B."/>
            <person name="Goodwin S."/>
            <person name="Spatafora J."/>
            <person name="Crous P."/>
            <person name="Grigoriev I."/>
        </authorList>
    </citation>
    <scope>NUCLEOTIDE SEQUENCE</scope>
    <source>
        <strain evidence="2">CBS 109.77</strain>
    </source>
</reference>
<feature type="chain" id="PRO_5025586383" evidence="1">
    <location>
        <begin position="28"/>
        <end position="201"/>
    </location>
</feature>
<feature type="signal peptide" evidence="1">
    <location>
        <begin position="1"/>
        <end position="27"/>
    </location>
</feature>
<feature type="non-terminal residue" evidence="2">
    <location>
        <position position="201"/>
    </location>
</feature>
<accession>A0A6A6XFR5</accession>
<dbReference type="Proteomes" id="UP000799757">
    <property type="component" value="Unassembled WGS sequence"/>
</dbReference>
<dbReference type="AlphaFoldDB" id="A0A6A6XFR5"/>
<protein>
    <submittedName>
        <fullName evidence="2">Uncharacterized protein</fullName>
    </submittedName>
</protein>
<proteinExistence type="predicted"/>
<organism evidence="2 3">
    <name type="scientific">Melanomma pulvis-pyrius CBS 109.77</name>
    <dbReference type="NCBI Taxonomy" id="1314802"/>
    <lineage>
        <taxon>Eukaryota</taxon>
        <taxon>Fungi</taxon>
        <taxon>Dikarya</taxon>
        <taxon>Ascomycota</taxon>
        <taxon>Pezizomycotina</taxon>
        <taxon>Dothideomycetes</taxon>
        <taxon>Pleosporomycetidae</taxon>
        <taxon>Pleosporales</taxon>
        <taxon>Melanommataceae</taxon>
        <taxon>Melanomma</taxon>
    </lineage>
</organism>
<sequence length="201" mass="21742">MPVSLPGRTLLLVFAYILSFLSPLASATNAVHLVNHCPYDMYFWVVGPNEQIHDNAYSTVPGNGGTVIHSMRAISPESPGGINIKIRDLPHYEVAPAGIIQVEYALDLAQSMIFWDLSAIDCARDSNPTNPYFCPFVDGGIKMYTTGGPAQKVATCLGAQCLDAYTEHGVWHGEPSWGIATGHDLFFETCTHGVGLQTNEG</sequence>
<gene>
    <name evidence="2" type="ORF">K505DRAFT_336212</name>
</gene>
<evidence type="ECO:0000256" key="1">
    <source>
        <dbReference type="SAM" id="SignalP"/>
    </source>
</evidence>
<evidence type="ECO:0000313" key="3">
    <source>
        <dbReference type="Proteomes" id="UP000799757"/>
    </source>
</evidence>